<accession>Q3A9W9</accession>
<dbReference type="Proteomes" id="UP000002706">
    <property type="component" value="Chromosome"/>
</dbReference>
<evidence type="ECO:0000313" key="2">
    <source>
        <dbReference type="Proteomes" id="UP000002706"/>
    </source>
</evidence>
<evidence type="ECO:0000313" key="1">
    <source>
        <dbReference type="EMBL" id="ABB14869.1"/>
    </source>
</evidence>
<dbReference type="KEGG" id="chy:CHY_2256"/>
<keyword evidence="2" id="KW-1185">Reference proteome</keyword>
<protein>
    <submittedName>
        <fullName evidence="1">Uncharacterized protein</fullName>
    </submittedName>
</protein>
<organism evidence="1 2">
    <name type="scientific">Carboxydothermus hydrogenoformans (strain ATCC BAA-161 / DSM 6008 / Z-2901)</name>
    <dbReference type="NCBI Taxonomy" id="246194"/>
    <lineage>
        <taxon>Bacteria</taxon>
        <taxon>Bacillati</taxon>
        <taxon>Bacillota</taxon>
        <taxon>Clostridia</taxon>
        <taxon>Thermoanaerobacterales</taxon>
        <taxon>Thermoanaerobacteraceae</taxon>
        <taxon>Carboxydothermus</taxon>
    </lineage>
</organism>
<reference evidence="1 2" key="1">
    <citation type="journal article" date="2005" name="PLoS Genet.">
        <title>Life in hot carbon monoxide: the complete genome sequence of Carboxydothermus hydrogenoformans Z-2901.</title>
        <authorList>
            <person name="Wu M."/>
            <person name="Ren Q."/>
            <person name="Durkin A.S."/>
            <person name="Daugherty S.C."/>
            <person name="Brinkac L.M."/>
            <person name="Dodson R.J."/>
            <person name="Madupu R."/>
            <person name="Sullivan S.A."/>
            <person name="Kolonay J.F."/>
            <person name="Haft D.H."/>
            <person name="Nelson W.C."/>
            <person name="Tallon L.J."/>
            <person name="Jones K.M."/>
            <person name="Ulrich L.E."/>
            <person name="Gonzalez J.M."/>
            <person name="Zhulin I.B."/>
            <person name="Robb F.T."/>
            <person name="Eisen J.A."/>
        </authorList>
    </citation>
    <scope>NUCLEOTIDE SEQUENCE [LARGE SCALE GENOMIC DNA]</scope>
    <source>
        <strain evidence="2">ATCC BAA-161 / DSM 6008 / Z-2901</strain>
    </source>
</reference>
<proteinExistence type="predicted"/>
<gene>
    <name evidence="1" type="ordered locus">CHY_2256</name>
</gene>
<sequence length="34" mass="4198">MFLNDFLYTIYLEQEVPPMTIFYYEILALINKNH</sequence>
<dbReference type="AlphaFoldDB" id="Q3A9W9"/>
<name>Q3A9W9_CARHZ</name>
<dbReference type="EMBL" id="CP000141">
    <property type="protein sequence ID" value="ABB14869.1"/>
    <property type="molecule type" value="Genomic_DNA"/>
</dbReference>
<dbReference type="HOGENOM" id="CLU_3372777_0_0_9"/>
<dbReference type="InParanoid" id="Q3A9W9"/>
<dbReference type="STRING" id="246194.CHY_2256"/>